<dbReference type="Gene3D" id="2.60.120.290">
    <property type="entry name" value="Spermadhesin, CUB domain"/>
    <property type="match status" value="3"/>
</dbReference>
<proteinExistence type="predicted"/>
<organism evidence="4 5">
    <name type="scientific">Aequorivita ciconiae</name>
    <dbReference type="NCBI Taxonomy" id="2494375"/>
    <lineage>
        <taxon>Bacteria</taxon>
        <taxon>Pseudomonadati</taxon>
        <taxon>Bacteroidota</taxon>
        <taxon>Flavobacteriia</taxon>
        <taxon>Flavobacteriales</taxon>
        <taxon>Flavobacteriaceae</taxon>
        <taxon>Aequorivita</taxon>
    </lineage>
</organism>
<dbReference type="AlphaFoldDB" id="A0A410G1X2"/>
<feature type="domain" description="CUB" evidence="3">
    <location>
        <begin position="263"/>
        <end position="386"/>
    </location>
</feature>
<evidence type="ECO:0000256" key="2">
    <source>
        <dbReference type="ARBA" id="ARBA00023157"/>
    </source>
</evidence>
<name>A0A410G1X2_9FLAO</name>
<accession>A0A410G1X2</accession>
<dbReference type="OrthoDB" id="1283425at2"/>
<evidence type="ECO:0000259" key="3">
    <source>
        <dbReference type="SMART" id="SM00042"/>
    </source>
</evidence>
<keyword evidence="5" id="KW-1185">Reference proteome</keyword>
<evidence type="ECO:0000313" key="4">
    <source>
        <dbReference type="EMBL" id="QAA81278.1"/>
    </source>
</evidence>
<reference evidence="4 5" key="1">
    <citation type="submission" date="2019-01" db="EMBL/GenBank/DDBJ databases">
        <title>Complete genome sequencing of Aequorivita sp. H23M31.</title>
        <authorList>
            <person name="Bae J.-W."/>
        </authorList>
    </citation>
    <scope>NUCLEOTIDE SEQUENCE [LARGE SCALE GENOMIC DNA]</scope>
    <source>
        <strain evidence="4 5">H23M31</strain>
    </source>
</reference>
<keyword evidence="1" id="KW-0677">Repeat</keyword>
<dbReference type="Proteomes" id="UP000285517">
    <property type="component" value="Chromosome"/>
</dbReference>
<gene>
    <name evidence="4" type="ORF">EI546_05850</name>
</gene>
<dbReference type="KEGG" id="aev:EI546_05850"/>
<feature type="domain" description="CUB" evidence="3">
    <location>
        <begin position="522"/>
        <end position="644"/>
    </location>
</feature>
<dbReference type="RefSeq" id="WP_128249666.1">
    <property type="nucleotide sequence ID" value="NZ_CP034951.1"/>
</dbReference>
<protein>
    <recommendedName>
        <fullName evidence="3">CUB domain-containing protein</fullName>
    </recommendedName>
</protein>
<evidence type="ECO:0000313" key="5">
    <source>
        <dbReference type="Proteomes" id="UP000285517"/>
    </source>
</evidence>
<sequence>MEKNYFSRGFTFYGGLFFLVFSFSGLAQVGIGNTDPKSSLDVSGAISLREGPALVLANNDNEDIDLGPTVFSIYRITGPTNNFNIQSFNTPIGVSASDGQMLTLDNTTSYKMTIVHDSGSAGELQRRIFCPNGEDLELEGENTVVTLQYNILLQRWIVNGSTDVGGYGKNVNSKVGVSDISTNSSTAEDMADMEIVFTPKHETIFVNFSASGTMDKGDAMNAQAYANFELVKNGVTMAGATTLASDRGYIPVETTSSSTPYDCREMFYDSGGPTSNYGHNEDDTHSFLPSNPGERISVEFITFNVENGWDGLMIYDGPTTSSPIISSGFIPESYHPRPAGAWTGTGAFSPAGRVFTSTHSSGALTFRFLSDSSLTYFGWEACVTSGTEPPNPCREMFYDRGGAAGQYPNNDIFTKLYSPTNPGEKVTVRFMGFDTEEGWDGLMIYDGPNASSPIISSGSTSGRPTCPDGAWSGTGSYSAAGKSFTSTVPGGQLYFEFRSDGYIQRSGWMACVNSIIPVPLDCREIFYDSGGENGQYQNYENITYNFLPTNAGEKVSVEFLSFNTEQGWDGLMVYDGSNTSAPVISSGSTYGRTNCPNGAWTGTEAYSAEEKIFTSSAPGGELTFVFRSDVSNTRPGWKACVNSVTVYNLDTAWNSSFVMYPVEVIPGEETTIKIQWSRDSSDGQADVLRNNVTSEAERSHRSLTIFD</sequence>
<dbReference type="SUPFAM" id="SSF49854">
    <property type="entry name" value="Spermadhesin, CUB domain"/>
    <property type="match status" value="3"/>
</dbReference>
<dbReference type="SMART" id="SM00042">
    <property type="entry name" value="CUB"/>
    <property type="match status" value="3"/>
</dbReference>
<dbReference type="PANTHER" id="PTHR24251">
    <property type="entry name" value="OVOCHYMASE-RELATED"/>
    <property type="match status" value="1"/>
</dbReference>
<keyword evidence="2" id="KW-1015">Disulfide bond</keyword>
<dbReference type="InterPro" id="IPR000859">
    <property type="entry name" value="CUB_dom"/>
</dbReference>
<dbReference type="EMBL" id="CP034951">
    <property type="protein sequence ID" value="QAA81278.1"/>
    <property type="molecule type" value="Genomic_DNA"/>
</dbReference>
<dbReference type="InterPro" id="IPR035914">
    <property type="entry name" value="Sperma_CUB_dom_sf"/>
</dbReference>
<feature type="domain" description="CUB" evidence="3">
    <location>
        <begin position="401"/>
        <end position="515"/>
    </location>
</feature>
<dbReference type="CDD" id="cd00041">
    <property type="entry name" value="CUB"/>
    <property type="match status" value="1"/>
</dbReference>
<evidence type="ECO:0000256" key="1">
    <source>
        <dbReference type="ARBA" id="ARBA00022737"/>
    </source>
</evidence>